<protein>
    <recommendedName>
        <fullName evidence="3">Homeodomain-like protein</fullName>
    </recommendedName>
</protein>
<evidence type="ECO:0008006" key="3">
    <source>
        <dbReference type="Google" id="ProtNLM"/>
    </source>
</evidence>
<sequence>MYEQGLSLRKAAAQLSIPHSTAQSWKKKYEMGEDVLKEKKEAGRPAILNEEHQKYLLDLVDDNPFLVLDQMMESLTSQFEGLEISKTSLYNFVKKECKISVKRAYFYLQNRNSLEKLRERQE</sequence>
<gene>
    <name evidence="1" type="ORF">BCV71DRAFT_280559</name>
</gene>
<dbReference type="EMBL" id="KV921629">
    <property type="protein sequence ID" value="ORE12625.1"/>
    <property type="molecule type" value="Genomic_DNA"/>
</dbReference>
<organism evidence="1 2">
    <name type="scientific">Rhizopus microsporus</name>
    <dbReference type="NCBI Taxonomy" id="58291"/>
    <lineage>
        <taxon>Eukaryota</taxon>
        <taxon>Fungi</taxon>
        <taxon>Fungi incertae sedis</taxon>
        <taxon>Mucoromycota</taxon>
        <taxon>Mucoromycotina</taxon>
        <taxon>Mucoromycetes</taxon>
        <taxon>Mucorales</taxon>
        <taxon>Mucorineae</taxon>
        <taxon>Rhizopodaceae</taxon>
        <taxon>Rhizopus</taxon>
    </lineage>
</organism>
<accession>A0A1X0RKS0</accession>
<dbReference type="InterPro" id="IPR009057">
    <property type="entry name" value="Homeodomain-like_sf"/>
</dbReference>
<dbReference type="Proteomes" id="UP000242381">
    <property type="component" value="Unassembled WGS sequence"/>
</dbReference>
<dbReference type="SUPFAM" id="SSF46689">
    <property type="entry name" value="Homeodomain-like"/>
    <property type="match status" value="1"/>
</dbReference>
<evidence type="ECO:0000313" key="1">
    <source>
        <dbReference type="EMBL" id="ORE12625.1"/>
    </source>
</evidence>
<proteinExistence type="predicted"/>
<dbReference type="AlphaFoldDB" id="A0A1X0RKS0"/>
<dbReference type="Pfam" id="PF13384">
    <property type="entry name" value="HTH_23"/>
    <property type="match status" value="1"/>
</dbReference>
<reference evidence="1 2" key="1">
    <citation type="journal article" date="2016" name="Proc. Natl. Acad. Sci. U.S.A.">
        <title>Lipid metabolic changes in an early divergent fungus govern the establishment of a mutualistic symbiosis with endobacteria.</title>
        <authorList>
            <person name="Lastovetsky O.A."/>
            <person name="Gaspar M.L."/>
            <person name="Mondo S.J."/>
            <person name="LaButti K.M."/>
            <person name="Sandor L."/>
            <person name="Grigoriev I.V."/>
            <person name="Henry S.A."/>
            <person name="Pawlowska T.E."/>
        </authorList>
    </citation>
    <scope>NUCLEOTIDE SEQUENCE [LARGE SCALE GENOMIC DNA]</scope>
    <source>
        <strain evidence="1 2">ATCC 11559</strain>
    </source>
</reference>
<dbReference type="VEuPathDB" id="FungiDB:BCV72DRAFT_254249"/>
<evidence type="ECO:0000313" key="2">
    <source>
        <dbReference type="Proteomes" id="UP000242381"/>
    </source>
</evidence>
<name>A0A1X0RKS0_RHIZD</name>